<dbReference type="InterPro" id="IPR007393">
    <property type="entry name" value="YlxR_dom"/>
</dbReference>
<dbReference type="Pfam" id="PF04296">
    <property type="entry name" value="YlxR"/>
    <property type="match status" value="1"/>
</dbReference>
<dbReference type="STRING" id="270498.CHK_1247"/>
<dbReference type="RefSeq" id="WP_052740410.1">
    <property type="nucleotide sequence ID" value="NZ_CAUERS010000006.1"/>
</dbReference>
<dbReference type="InterPro" id="IPR035931">
    <property type="entry name" value="YlxR-like_sf"/>
</dbReference>
<feature type="domain" description="YlxR" evidence="1">
    <location>
        <begin position="8"/>
        <end position="79"/>
    </location>
</feature>
<name>A0A0M2NG02_9FIRM</name>
<protein>
    <submittedName>
        <fullName evidence="2">Nucleic-acid-binding protein</fullName>
    </submittedName>
</protein>
<proteinExistence type="predicted"/>
<dbReference type="NCBIfam" id="NF047356">
    <property type="entry name" value="RNA_bind_RnpM"/>
    <property type="match status" value="1"/>
</dbReference>
<comment type="caution">
    <text evidence="2">The sequence shown here is derived from an EMBL/GenBank/DDBJ whole genome shotgun (WGS) entry which is preliminary data.</text>
</comment>
<sequence>MDKKQPIRMCIACRSGKPKNELIRIVRAKDTGLAVDETGKAQGRGFYLCANAACVDKAKKIFPKVMRHAMDETLYEELKGIVEKFGK</sequence>
<dbReference type="Gene3D" id="3.30.1230.10">
    <property type="entry name" value="YlxR-like"/>
    <property type="match status" value="1"/>
</dbReference>
<keyword evidence="3" id="KW-1185">Reference proteome</keyword>
<dbReference type="EMBL" id="LAYJ01000078">
    <property type="protein sequence ID" value="KKI51459.1"/>
    <property type="molecule type" value="Genomic_DNA"/>
</dbReference>
<dbReference type="Proteomes" id="UP000034076">
    <property type="component" value="Unassembled WGS sequence"/>
</dbReference>
<accession>A0A0M2NG02</accession>
<dbReference type="SUPFAM" id="SSF64376">
    <property type="entry name" value="YlxR-like"/>
    <property type="match status" value="1"/>
</dbReference>
<dbReference type="PANTHER" id="PTHR34215">
    <property type="entry name" value="BLL0784 PROTEIN"/>
    <property type="match status" value="1"/>
</dbReference>
<evidence type="ECO:0000313" key="2">
    <source>
        <dbReference type="EMBL" id="KKI51459.1"/>
    </source>
</evidence>
<gene>
    <name evidence="2" type="ORF">CHK_1247</name>
</gene>
<dbReference type="InterPro" id="IPR037465">
    <property type="entry name" value="YlxR"/>
</dbReference>
<organism evidence="2 3">
    <name type="scientific">Christensenella hongkongensis</name>
    <dbReference type="NCBI Taxonomy" id="270498"/>
    <lineage>
        <taxon>Bacteria</taxon>
        <taxon>Bacillati</taxon>
        <taxon>Bacillota</taxon>
        <taxon>Clostridia</taxon>
        <taxon>Christensenellales</taxon>
        <taxon>Christensenellaceae</taxon>
        <taxon>Christensenella</taxon>
    </lineage>
</organism>
<evidence type="ECO:0000259" key="1">
    <source>
        <dbReference type="Pfam" id="PF04296"/>
    </source>
</evidence>
<evidence type="ECO:0000313" key="3">
    <source>
        <dbReference type="Proteomes" id="UP000034076"/>
    </source>
</evidence>
<dbReference type="AlphaFoldDB" id="A0A0M2NG02"/>
<reference evidence="2 3" key="1">
    <citation type="submission" date="2015-04" db="EMBL/GenBank/DDBJ databases">
        <title>Draft genome sequence of bacteremic isolate Catabacter hongkongensis type strain HKU16T.</title>
        <authorList>
            <person name="Lau S.K."/>
            <person name="Teng J.L."/>
            <person name="Huang Y."/>
            <person name="Curreem S.O."/>
            <person name="Tsui S.K."/>
            <person name="Woo P.C."/>
        </authorList>
    </citation>
    <scope>NUCLEOTIDE SEQUENCE [LARGE SCALE GENOMIC DNA]</scope>
    <source>
        <strain evidence="2 3">HKU16</strain>
    </source>
</reference>
<dbReference type="PANTHER" id="PTHR34215:SF1">
    <property type="entry name" value="YLXR DOMAIN-CONTAINING PROTEIN"/>
    <property type="match status" value="1"/>
</dbReference>